<evidence type="ECO:0000256" key="1">
    <source>
        <dbReference type="ARBA" id="ARBA00021364"/>
    </source>
</evidence>
<dbReference type="Proteomes" id="UP000304951">
    <property type="component" value="Unassembled WGS sequence"/>
</dbReference>
<evidence type="ECO:0000259" key="4">
    <source>
        <dbReference type="PROSITE" id="PS51987"/>
    </source>
</evidence>
<reference evidence="5 6" key="1">
    <citation type="submission" date="2018-10" db="EMBL/GenBank/DDBJ databases">
        <title>Fifty Aureobasidium pullulans genomes reveal a recombining polyextremotolerant generalist.</title>
        <authorList>
            <person name="Gostincar C."/>
            <person name="Turk M."/>
            <person name="Zajc J."/>
            <person name="Gunde-Cimerman N."/>
        </authorList>
    </citation>
    <scope>NUCLEOTIDE SEQUENCE [LARGE SCALE GENOMIC DNA]</scope>
    <source>
        <strain evidence="5 6">EXF-11900</strain>
    </source>
</reference>
<evidence type="ECO:0000256" key="2">
    <source>
        <dbReference type="PROSITE-ProRule" id="PRU01331"/>
    </source>
</evidence>
<dbReference type="InterPro" id="IPR014746">
    <property type="entry name" value="Gln_synth/guanido_kin_cat_dom"/>
</dbReference>
<proteinExistence type="inferred from homology"/>
<dbReference type="GO" id="GO:0016787">
    <property type="term" value="F:hydrolase activity"/>
    <property type="evidence" value="ECO:0007669"/>
    <property type="project" value="InterPro"/>
</dbReference>
<dbReference type="Gene3D" id="3.10.20.70">
    <property type="entry name" value="Glutamine synthetase, N-terminal domain"/>
    <property type="match status" value="1"/>
</dbReference>
<dbReference type="SUPFAM" id="SSF51556">
    <property type="entry name" value="Metallo-dependent hydrolases"/>
    <property type="match status" value="1"/>
</dbReference>
<feature type="domain" description="GS catalytic" evidence="4">
    <location>
        <begin position="603"/>
        <end position="931"/>
    </location>
</feature>
<dbReference type="GO" id="GO:0004356">
    <property type="term" value="F:glutamine synthetase activity"/>
    <property type="evidence" value="ECO:0007669"/>
    <property type="project" value="InterPro"/>
</dbReference>
<dbReference type="InterPro" id="IPR036651">
    <property type="entry name" value="Gln_synt_N_sf"/>
</dbReference>
<dbReference type="InterPro" id="IPR006680">
    <property type="entry name" value="Amidohydro-rel"/>
</dbReference>
<sequence length="931" mass="105088">MRNQARRYAGRESYRVSLCQQLLPSHYFVAEMATLDDLRKVIRSCPVIDNHAHNLLLPSKQEAYDLLSATTEAQGDALTDTHTSLSHIRAVRQLRELYDLDNDAQWEDLMEKRADILHGNFESFLRRCFTGIHTILMDDGLDDTTVYLYDWHDDFILDKTLRVVRIETVAADILREMYRKGNLPIGPALHNDDMCAEAWITFLQAFESAIVTEINDPDVAGFKSVICYRTGLDVKIAGDVQVATSGLEAFQSGYLPDCSRKDFRIESKGLNDSLVISTCRLLSAAAKQDSISKPLQFHTGLGDADIDLLLSDPSHLQPLITAFPDVQIILLHTSYPYMRQAGYLATVYKNVYLDLGEVFPQVSRNGQETILRQCMEITPFSKLLFSTDAHHFGEVYWLALKQFRQAFEKILVDYVENDDLSIEQAIDAAKAIYFNNAKRVYNLDVDLPEIEPSEQPRRTRAQSNREARIMQAPQPLQLPWREPEAHEKLYDLDAFTKFTDQNSDLKFVYVQWLDYVATLRARMLPIAEFRRLVTEGERIGISRGNTGTLQNDHVTSAVSSTGQLYVEPDMSTLRLTHSKDPLASATTIASFANEDGRPSTCCPRNSLKMLTDRFSYAHGIDLVAGFEIEVVFLKIGTDDQYIPWTTNHAWGTFTPEQFDIALPVLAEIADELANIGINIQQFHSESGPGQYEFVLPPLPILQAIDTLIQARQVIHQIARLHGLRATLHPVPLNSVGSGQHVHLSLNSSTLSSEDLEKKELSFFAAVLEHLPSICGFLLSNTASYARVKDNMWTSGAWVAGGTQNRETPLRRVKQGRWEIRCLDGFANPYLALSALLAAGLDGVQEGRQMEMKDCTANPAALTETQREELGITTKMPVSLEESLGELEKDEVLKRGMDEKMIGDFIVMKRAEKEMLDGMEEKERHAWLIERY</sequence>
<name>A0A4S8T0M1_AURPU</name>
<organism evidence="5 6">
    <name type="scientific">Aureobasidium pullulans</name>
    <name type="common">Black yeast</name>
    <name type="synonym">Pullularia pullulans</name>
    <dbReference type="NCBI Taxonomy" id="5580"/>
    <lineage>
        <taxon>Eukaryota</taxon>
        <taxon>Fungi</taxon>
        <taxon>Dikarya</taxon>
        <taxon>Ascomycota</taxon>
        <taxon>Pezizomycotina</taxon>
        <taxon>Dothideomycetes</taxon>
        <taxon>Dothideomycetidae</taxon>
        <taxon>Dothideales</taxon>
        <taxon>Saccotheciaceae</taxon>
        <taxon>Aureobasidium</taxon>
    </lineage>
</organism>
<dbReference type="Gene3D" id="3.20.20.140">
    <property type="entry name" value="Metal-dependent hydrolases"/>
    <property type="match status" value="1"/>
</dbReference>
<dbReference type="PROSITE" id="PS51987">
    <property type="entry name" value="GS_CATALYTIC"/>
    <property type="match status" value="1"/>
</dbReference>
<dbReference type="InterPro" id="IPR032466">
    <property type="entry name" value="Metal_Hydrolase"/>
</dbReference>
<dbReference type="Pfam" id="PF04909">
    <property type="entry name" value="Amidohydro_2"/>
    <property type="match status" value="1"/>
</dbReference>
<evidence type="ECO:0000313" key="5">
    <source>
        <dbReference type="EMBL" id="THV77200.1"/>
    </source>
</evidence>
<dbReference type="Gene3D" id="3.30.590.10">
    <property type="entry name" value="Glutamine synthetase/guanido kinase, catalytic domain"/>
    <property type="match status" value="1"/>
</dbReference>
<dbReference type="SMART" id="SM01230">
    <property type="entry name" value="Gln-synt_C"/>
    <property type="match status" value="1"/>
</dbReference>
<evidence type="ECO:0000313" key="6">
    <source>
        <dbReference type="Proteomes" id="UP000304951"/>
    </source>
</evidence>
<gene>
    <name evidence="5" type="ORF">D6D28_00530</name>
</gene>
<accession>A0A4S8T0M1</accession>
<dbReference type="SUPFAM" id="SSF55931">
    <property type="entry name" value="Glutamine synthetase/guanido kinase"/>
    <property type="match status" value="1"/>
</dbReference>
<dbReference type="GO" id="GO:0006542">
    <property type="term" value="P:glutamine biosynthetic process"/>
    <property type="evidence" value="ECO:0007669"/>
    <property type="project" value="InterPro"/>
</dbReference>
<keyword evidence="5" id="KW-0808">Transferase</keyword>
<dbReference type="InterPro" id="IPR008146">
    <property type="entry name" value="Gln_synth_cat_dom"/>
</dbReference>
<evidence type="ECO:0000256" key="3">
    <source>
        <dbReference type="RuleBase" id="RU000384"/>
    </source>
</evidence>
<dbReference type="Pfam" id="PF00120">
    <property type="entry name" value="Gln-synt_C"/>
    <property type="match status" value="1"/>
</dbReference>
<protein>
    <recommendedName>
        <fullName evidence="1">Glutamine synthetase</fullName>
    </recommendedName>
</protein>
<comment type="caution">
    <text evidence="5">The sequence shown here is derived from an EMBL/GenBank/DDBJ whole genome shotgun (WGS) entry which is preliminary data.</text>
</comment>
<dbReference type="EMBL" id="QZAF01000008">
    <property type="protein sequence ID" value="THV77200.1"/>
    <property type="molecule type" value="Genomic_DNA"/>
</dbReference>
<keyword evidence="5" id="KW-0418">Kinase</keyword>
<dbReference type="PANTHER" id="PTHR43383:SF2">
    <property type="entry name" value="AMIDOHYDROLASE 2 FAMILY PROTEIN"/>
    <property type="match status" value="1"/>
</dbReference>
<comment type="similarity">
    <text evidence="2 3">Belongs to the glutamine synthetase family.</text>
</comment>
<dbReference type="GO" id="GO:0016301">
    <property type="term" value="F:kinase activity"/>
    <property type="evidence" value="ECO:0007669"/>
    <property type="project" value="UniProtKB-KW"/>
</dbReference>
<dbReference type="PANTHER" id="PTHR43383">
    <property type="entry name" value="NODULIN 6"/>
    <property type="match status" value="1"/>
</dbReference>
<dbReference type="AlphaFoldDB" id="A0A4S8T0M1"/>